<comment type="caution">
    <text evidence="1">The sequence shown here is derived from an EMBL/GenBank/DDBJ whole genome shotgun (WGS) entry which is preliminary data.</text>
</comment>
<name>A0A1Z5K8D6_FISSO</name>
<protein>
    <submittedName>
        <fullName evidence="1">Uncharacterized protein</fullName>
    </submittedName>
</protein>
<organism evidence="1 2">
    <name type="scientific">Fistulifera solaris</name>
    <name type="common">Oleaginous diatom</name>
    <dbReference type="NCBI Taxonomy" id="1519565"/>
    <lineage>
        <taxon>Eukaryota</taxon>
        <taxon>Sar</taxon>
        <taxon>Stramenopiles</taxon>
        <taxon>Ochrophyta</taxon>
        <taxon>Bacillariophyta</taxon>
        <taxon>Bacillariophyceae</taxon>
        <taxon>Bacillariophycidae</taxon>
        <taxon>Naviculales</taxon>
        <taxon>Naviculaceae</taxon>
        <taxon>Fistulifera</taxon>
    </lineage>
</organism>
<dbReference type="InParanoid" id="A0A1Z5K8D6"/>
<dbReference type="EMBL" id="BDSP01000183">
    <property type="protein sequence ID" value="GAX22381.1"/>
    <property type="molecule type" value="Genomic_DNA"/>
</dbReference>
<reference evidence="1 2" key="1">
    <citation type="journal article" date="2015" name="Plant Cell">
        <title>Oil accumulation by the oleaginous diatom Fistulifera solaris as revealed by the genome and transcriptome.</title>
        <authorList>
            <person name="Tanaka T."/>
            <person name="Maeda Y."/>
            <person name="Veluchamy A."/>
            <person name="Tanaka M."/>
            <person name="Abida H."/>
            <person name="Marechal E."/>
            <person name="Bowler C."/>
            <person name="Muto M."/>
            <person name="Sunaga Y."/>
            <person name="Tanaka M."/>
            <person name="Yoshino T."/>
            <person name="Taniguchi T."/>
            <person name="Fukuda Y."/>
            <person name="Nemoto M."/>
            <person name="Matsumoto M."/>
            <person name="Wong P.S."/>
            <person name="Aburatani S."/>
            <person name="Fujibuchi W."/>
        </authorList>
    </citation>
    <scope>NUCLEOTIDE SEQUENCE [LARGE SCALE GENOMIC DNA]</scope>
    <source>
        <strain evidence="1 2">JPCC DA0580</strain>
    </source>
</reference>
<dbReference type="OrthoDB" id="54828at2759"/>
<keyword evidence="2" id="KW-1185">Reference proteome</keyword>
<evidence type="ECO:0000313" key="1">
    <source>
        <dbReference type="EMBL" id="GAX22381.1"/>
    </source>
</evidence>
<proteinExistence type="predicted"/>
<dbReference type="Proteomes" id="UP000198406">
    <property type="component" value="Unassembled WGS sequence"/>
</dbReference>
<gene>
    <name evidence="1" type="ORF">FisN_8Hh375</name>
</gene>
<evidence type="ECO:0000313" key="2">
    <source>
        <dbReference type="Proteomes" id="UP000198406"/>
    </source>
</evidence>
<sequence>MQAVEAFECAASLLPDSLLEATDKMNVNDLVQKSLKHLTTAKPARREALIIEVLSVTPDGYLTLESDNNSCRRTVLESVFLDAPCPSVAHAVRLESHYVPKQEAIATHNLAIACLCLAKGFPVTNEKRFQMKKLLFEKATQYARLSATVLLEHWQSSLTTSECRELENAEENECQDATEWLNRKIDSSAPKNHHGILDSITVGVINVFLTTLQETSRTEEAKELYNQLVDFRESAFDNNEHQCQALLKTILRSGGLAAAA</sequence>
<accession>A0A1Z5K8D6</accession>
<dbReference type="AlphaFoldDB" id="A0A1Z5K8D6"/>